<evidence type="ECO:0000256" key="2">
    <source>
        <dbReference type="SAM" id="MobiDB-lite"/>
    </source>
</evidence>
<evidence type="ECO:0000313" key="4">
    <source>
        <dbReference type="Proteomes" id="UP000663193"/>
    </source>
</evidence>
<gene>
    <name evidence="3" type="ORF">JI435_429000</name>
</gene>
<feature type="coiled-coil region" evidence="1">
    <location>
        <begin position="26"/>
        <end position="53"/>
    </location>
</feature>
<keyword evidence="1" id="KW-0175">Coiled coil</keyword>
<protein>
    <submittedName>
        <fullName evidence="3">Uncharacterized protein</fullName>
    </submittedName>
</protein>
<reference evidence="4" key="1">
    <citation type="journal article" date="2021" name="BMC Genomics">
        <title>Chromosome-level genome assembly and manually-curated proteome of model necrotroph Parastagonospora nodorum Sn15 reveals a genome-wide trove of candidate effector homologs, and redundancy of virulence-related functions within an accessory chromosome.</title>
        <authorList>
            <person name="Bertazzoni S."/>
            <person name="Jones D.A.B."/>
            <person name="Phan H.T."/>
            <person name="Tan K.-C."/>
            <person name="Hane J.K."/>
        </authorList>
    </citation>
    <scope>NUCLEOTIDE SEQUENCE [LARGE SCALE GENOMIC DNA]</scope>
    <source>
        <strain evidence="4">SN15 / ATCC MYA-4574 / FGSC 10173)</strain>
    </source>
</reference>
<evidence type="ECO:0000313" key="3">
    <source>
        <dbReference type="EMBL" id="QRC93157.1"/>
    </source>
</evidence>
<sequence>MTLYFRRVKLRNPFKPSHKAYFEIVLGAEAERKKKAERAAKKAEIKRRESLVRLEGRERVWTRAVHWVRGLRHHSLLRPMIEPSIKAEGEAGIDGDEDEVIRDEEGEQSEEIWEGDWTSIFEYYE</sequence>
<dbReference type="OMA" id="QSEEIWE"/>
<proteinExistence type="predicted"/>
<accession>A0A7U2EUW2</accession>
<dbReference type="VEuPathDB" id="FungiDB:JI435_429000"/>
<feature type="compositionally biased region" description="Acidic residues" evidence="2">
    <location>
        <begin position="91"/>
        <end position="107"/>
    </location>
</feature>
<dbReference type="EMBL" id="CP069025">
    <property type="protein sequence ID" value="QRC93157.1"/>
    <property type="molecule type" value="Genomic_DNA"/>
</dbReference>
<dbReference type="Proteomes" id="UP000663193">
    <property type="component" value="Chromosome 3"/>
</dbReference>
<name>A0A7U2EUW2_PHANO</name>
<feature type="region of interest" description="Disordered" evidence="2">
    <location>
        <begin position="87"/>
        <end position="107"/>
    </location>
</feature>
<dbReference type="AlphaFoldDB" id="A0A7U2EUW2"/>
<evidence type="ECO:0000256" key="1">
    <source>
        <dbReference type="SAM" id="Coils"/>
    </source>
</evidence>
<keyword evidence="4" id="KW-1185">Reference proteome</keyword>
<organism evidence="3 4">
    <name type="scientific">Phaeosphaeria nodorum (strain SN15 / ATCC MYA-4574 / FGSC 10173)</name>
    <name type="common">Glume blotch fungus</name>
    <name type="synonym">Parastagonospora nodorum</name>
    <dbReference type="NCBI Taxonomy" id="321614"/>
    <lineage>
        <taxon>Eukaryota</taxon>
        <taxon>Fungi</taxon>
        <taxon>Dikarya</taxon>
        <taxon>Ascomycota</taxon>
        <taxon>Pezizomycotina</taxon>
        <taxon>Dothideomycetes</taxon>
        <taxon>Pleosporomycetidae</taxon>
        <taxon>Pleosporales</taxon>
        <taxon>Pleosporineae</taxon>
        <taxon>Phaeosphaeriaceae</taxon>
        <taxon>Parastagonospora</taxon>
    </lineage>
</organism>